<dbReference type="GO" id="GO:0003735">
    <property type="term" value="F:structural constituent of ribosome"/>
    <property type="evidence" value="ECO:0007669"/>
    <property type="project" value="InterPro"/>
</dbReference>
<dbReference type="GO" id="GO:0015934">
    <property type="term" value="C:large ribosomal subunit"/>
    <property type="evidence" value="ECO:0007669"/>
    <property type="project" value="InterPro"/>
</dbReference>
<dbReference type="Pfam" id="PF00237">
    <property type="entry name" value="Ribosomal_L22"/>
    <property type="match status" value="1"/>
</dbReference>
<comment type="caution">
    <text evidence="5">The sequence shown here is derived from an EMBL/GenBank/DDBJ whole genome shotgun (WGS) entry which is preliminary data.</text>
</comment>
<name>N1JKS0_BLUG1</name>
<dbReference type="AlphaFoldDB" id="N1JKS0"/>
<reference evidence="5 6" key="1">
    <citation type="journal article" date="2010" name="Science">
        <title>Genome expansion and gene loss in powdery mildew fungi reveal tradeoffs in extreme parasitism.</title>
        <authorList>
            <person name="Spanu P.D."/>
            <person name="Abbott J.C."/>
            <person name="Amselem J."/>
            <person name="Burgis T.A."/>
            <person name="Soanes D.M."/>
            <person name="Stueber K."/>
            <person name="Ver Loren van Themaat E."/>
            <person name="Brown J.K.M."/>
            <person name="Butcher S.A."/>
            <person name="Gurr S.J."/>
            <person name="Lebrun M.-H."/>
            <person name="Ridout C.J."/>
            <person name="Schulze-Lefert P."/>
            <person name="Talbot N.J."/>
            <person name="Ahmadinejad N."/>
            <person name="Ametz C."/>
            <person name="Barton G.R."/>
            <person name="Benjdia M."/>
            <person name="Bidzinski P."/>
            <person name="Bindschedler L.V."/>
            <person name="Both M."/>
            <person name="Brewer M.T."/>
            <person name="Cadle-Davidson L."/>
            <person name="Cadle-Davidson M.M."/>
            <person name="Collemare J."/>
            <person name="Cramer R."/>
            <person name="Frenkel O."/>
            <person name="Godfrey D."/>
            <person name="Harriman J."/>
            <person name="Hoede C."/>
            <person name="King B.C."/>
            <person name="Klages S."/>
            <person name="Kleemann J."/>
            <person name="Knoll D."/>
            <person name="Koti P.S."/>
            <person name="Kreplak J."/>
            <person name="Lopez-Ruiz F.J."/>
            <person name="Lu X."/>
            <person name="Maekawa T."/>
            <person name="Mahanil S."/>
            <person name="Micali C."/>
            <person name="Milgroom M.G."/>
            <person name="Montana G."/>
            <person name="Noir S."/>
            <person name="O'Connell R.J."/>
            <person name="Oberhaensli S."/>
            <person name="Parlange F."/>
            <person name="Pedersen C."/>
            <person name="Quesneville H."/>
            <person name="Reinhardt R."/>
            <person name="Rott M."/>
            <person name="Sacristan S."/>
            <person name="Schmidt S.M."/>
            <person name="Schoen M."/>
            <person name="Skamnioti P."/>
            <person name="Sommer H."/>
            <person name="Stephens A."/>
            <person name="Takahara H."/>
            <person name="Thordal-Christensen H."/>
            <person name="Vigouroux M."/>
            <person name="Wessling R."/>
            <person name="Wicker T."/>
            <person name="Panstruga R."/>
        </authorList>
    </citation>
    <scope>NUCLEOTIDE SEQUENCE [LARGE SCALE GENOMIC DNA]</scope>
    <source>
        <strain evidence="5">DH14</strain>
    </source>
</reference>
<dbReference type="PANTHER" id="PTHR13501:SF10">
    <property type="entry name" value="LARGE RIBOSOMAL SUBUNIT PROTEIN UL22M"/>
    <property type="match status" value="1"/>
</dbReference>
<dbReference type="Gene3D" id="3.90.470.10">
    <property type="entry name" value="Ribosomal protein L22/L17"/>
    <property type="match status" value="1"/>
</dbReference>
<protein>
    <submittedName>
        <fullName evidence="5">/mitochondrial large ribosomal subunit</fullName>
    </submittedName>
</protein>
<sequence>MILQLSSKQCSNIWLAPFKNFLYSLAYNLAVRAIRPFSSPLTLNQRRYAWFWDRFKKRSQEKRLPTIEANPLEEEYLTRKPPPPKIVQGSLAESSILEDEEVAGPKPDALYSNSEVTEKFVRNPIAMAAALDPAPEARRKWERKMVIREIRKRGRLSKTQQIKRQERELVSKSHDFKTSVKKLVHLANQIKGKSVQDAIIQMRFSAKKVAKDVKEHLEHAKNEAIVRRGMGMGLPIGSSFSPVTLMSSDKKRIRVKDPTTVYVDQAWCNKGLYEKSPEYRARGKVNILRHRTTSMTIVLKEEATRIRLDQERQKKADKRKVWVQLPNRPIASQRQYYSW</sequence>
<dbReference type="SUPFAM" id="SSF54843">
    <property type="entry name" value="Ribosomal protein L22"/>
    <property type="match status" value="1"/>
</dbReference>
<dbReference type="InterPro" id="IPR047867">
    <property type="entry name" value="Ribosomal_uL22_bac/org-type"/>
</dbReference>
<dbReference type="InParanoid" id="N1JKS0"/>
<keyword evidence="6" id="KW-1185">Reference proteome</keyword>
<dbReference type="EMBL" id="CAUH01007151">
    <property type="protein sequence ID" value="CCU82877.1"/>
    <property type="molecule type" value="Genomic_DNA"/>
</dbReference>
<dbReference type="HOGENOM" id="CLU_057182_0_0_1"/>
<dbReference type="InterPro" id="IPR001063">
    <property type="entry name" value="Ribosomal_uL22"/>
</dbReference>
<evidence type="ECO:0000256" key="2">
    <source>
        <dbReference type="ARBA" id="ARBA00022980"/>
    </source>
</evidence>
<keyword evidence="2 4" id="KW-0689">Ribosomal protein</keyword>
<evidence type="ECO:0000256" key="4">
    <source>
        <dbReference type="RuleBase" id="RU004005"/>
    </source>
</evidence>
<evidence type="ECO:0000313" key="6">
    <source>
        <dbReference type="Proteomes" id="UP000015441"/>
    </source>
</evidence>
<dbReference type="OrthoDB" id="416470at2759"/>
<dbReference type="InterPro" id="IPR036394">
    <property type="entry name" value="Ribosomal_uL22_sf"/>
</dbReference>
<dbReference type="Proteomes" id="UP000015441">
    <property type="component" value="Unassembled WGS sequence"/>
</dbReference>
<comment type="similarity">
    <text evidence="1 4">Belongs to the universal ribosomal protein uL22 family.</text>
</comment>
<accession>N1JKS0</accession>
<evidence type="ECO:0000256" key="3">
    <source>
        <dbReference type="ARBA" id="ARBA00023274"/>
    </source>
</evidence>
<evidence type="ECO:0000313" key="5">
    <source>
        <dbReference type="EMBL" id="CCU82877.1"/>
    </source>
</evidence>
<dbReference type="PANTHER" id="PTHR13501">
    <property type="entry name" value="CHLOROPLAST 50S RIBOSOMAL PROTEIN L22-RELATED"/>
    <property type="match status" value="1"/>
</dbReference>
<keyword evidence="3 4" id="KW-0687">Ribonucleoprotein</keyword>
<dbReference type="eggNOG" id="KOG1711">
    <property type="taxonomic scope" value="Eukaryota"/>
</dbReference>
<dbReference type="FunFam" id="3.90.470.10:FF:000017">
    <property type="entry name" value="54S ribosomal protein L22, mitochondrial"/>
    <property type="match status" value="1"/>
</dbReference>
<proteinExistence type="inferred from homology"/>
<dbReference type="STRING" id="546991.N1JKS0"/>
<dbReference type="GO" id="GO:0006412">
    <property type="term" value="P:translation"/>
    <property type="evidence" value="ECO:0007669"/>
    <property type="project" value="InterPro"/>
</dbReference>
<gene>
    <name evidence="5" type="ORF">BGHDH14_bgh05468</name>
</gene>
<evidence type="ECO:0000256" key="1">
    <source>
        <dbReference type="ARBA" id="ARBA00009451"/>
    </source>
</evidence>
<organism evidence="5 6">
    <name type="scientific">Blumeria graminis f. sp. hordei (strain DH14)</name>
    <name type="common">Barley powdery mildew</name>
    <name type="synonym">Oidium monilioides f. sp. hordei</name>
    <dbReference type="NCBI Taxonomy" id="546991"/>
    <lineage>
        <taxon>Eukaryota</taxon>
        <taxon>Fungi</taxon>
        <taxon>Dikarya</taxon>
        <taxon>Ascomycota</taxon>
        <taxon>Pezizomycotina</taxon>
        <taxon>Leotiomycetes</taxon>
        <taxon>Erysiphales</taxon>
        <taxon>Erysiphaceae</taxon>
        <taxon>Blumeria</taxon>
        <taxon>Blumeria hordei</taxon>
    </lineage>
</organism>